<accession>A7EEF8</accession>
<protein>
    <submittedName>
        <fullName evidence="1">Uncharacterized protein</fullName>
    </submittedName>
</protein>
<proteinExistence type="predicted"/>
<dbReference type="KEGG" id="ssl:SS1G_03698"/>
<dbReference type="EMBL" id="CH476624">
    <property type="protein sequence ID" value="EDO01224.1"/>
    <property type="molecule type" value="Genomic_DNA"/>
</dbReference>
<evidence type="ECO:0000313" key="2">
    <source>
        <dbReference type="Proteomes" id="UP000001312"/>
    </source>
</evidence>
<gene>
    <name evidence="1" type="ORF">SS1G_03698</name>
</gene>
<reference evidence="2" key="1">
    <citation type="journal article" date="2011" name="PLoS Genet.">
        <title>Genomic analysis of the necrotrophic fungal pathogens Sclerotinia sclerotiorum and Botrytis cinerea.</title>
        <authorList>
            <person name="Amselem J."/>
            <person name="Cuomo C.A."/>
            <person name="van Kan J.A."/>
            <person name="Viaud M."/>
            <person name="Benito E.P."/>
            <person name="Couloux A."/>
            <person name="Coutinho P.M."/>
            <person name="de Vries R.P."/>
            <person name="Dyer P.S."/>
            <person name="Fillinger S."/>
            <person name="Fournier E."/>
            <person name="Gout L."/>
            <person name="Hahn M."/>
            <person name="Kohn L."/>
            <person name="Lapalu N."/>
            <person name="Plummer K.M."/>
            <person name="Pradier J.M."/>
            <person name="Quevillon E."/>
            <person name="Sharon A."/>
            <person name="Simon A."/>
            <person name="ten Have A."/>
            <person name="Tudzynski B."/>
            <person name="Tudzynski P."/>
            <person name="Wincker P."/>
            <person name="Andrew M."/>
            <person name="Anthouard V."/>
            <person name="Beever R.E."/>
            <person name="Beffa R."/>
            <person name="Benoit I."/>
            <person name="Bouzid O."/>
            <person name="Brault B."/>
            <person name="Chen Z."/>
            <person name="Choquer M."/>
            <person name="Collemare J."/>
            <person name="Cotton P."/>
            <person name="Danchin E.G."/>
            <person name="Da Silva C."/>
            <person name="Gautier A."/>
            <person name="Giraud C."/>
            <person name="Giraud T."/>
            <person name="Gonzalez C."/>
            <person name="Grossetete S."/>
            <person name="Guldener U."/>
            <person name="Henrissat B."/>
            <person name="Howlett B.J."/>
            <person name="Kodira C."/>
            <person name="Kretschmer M."/>
            <person name="Lappartient A."/>
            <person name="Leroch M."/>
            <person name="Levis C."/>
            <person name="Mauceli E."/>
            <person name="Neuveglise C."/>
            <person name="Oeser B."/>
            <person name="Pearson M."/>
            <person name="Poulain J."/>
            <person name="Poussereau N."/>
            <person name="Quesneville H."/>
            <person name="Rascle C."/>
            <person name="Schumacher J."/>
            <person name="Segurens B."/>
            <person name="Sexton A."/>
            <person name="Silva E."/>
            <person name="Sirven C."/>
            <person name="Soanes D.M."/>
            <person name="Talbot N.J."/>
            <person name="Templeton M."/>
            <person name="Yandava C."/>
            <person name="Yarden O."/>
            <person name="Zeng Q."/>
            <person name="Rollins J.A."/>
            <person name="Lebrun M.H."/>
            <person name="Dickman M."/>
        </authorList>
    </citation>
    <scope>NUCLEOTIDE SEQUENCE [LARGE SCALE GENOMIC DNA]</scope>
    <source>
        <strain evidence="2">ATCC 18683 / 1980 / Ss-1</strain>
    </source>
</reference>
<dbReference type="AlphaFoldDB" id="A7EEF8"/>
<dbReference type="RefSeq" id="XP_001595609.1">
    <property type="nucleotide sequence ID" value="XM_001595559.1"/>
</dbReference>
<dbReference type="HOGENOM" id="CLU_2499226_0_0_1"/>
<evidence type="ECO:0000313" key="1">
    <source>
        <dbReference type="EMBL" id="EDO01224.1"/>
    </source>
</evidence>
<sequence>MSLSQALCISAGKMVYSIKARRKIALREILHGTKNAQPPEEVDVHTHLVISNKGEPYQGKWGYEATEKCVIVSYVDLRSFYDTAVV</sequence>
<dbReference type="InParanoid" id="A7EEF8"/>
<dbReference type="GeneID" id="5491330"/>
<name>A7EEF8_SCLS1</name>
<organism evidence="1 2">
    <name type="scientific">Sclerotinia sclerotiorum (strain ATCC 18683 / 1980 / Ss-1)</name>
    <name type="common">White mold</name>
    <name type="synonym">Whetzelinia sclerotiorum</name>
    <dbReference type="NCBI Taxonomy" id="665079"/>
    <lineage>
        <taxon>Eukaryota</taxon>
        <taxon>Fungi</taxon>
        <taxon>Dikarya</taxon>
        <taxon>Ascomycota</taxon>
        <taxon>Pezizomycotina</taxon>
        <taxon>Leotiomycetes</taxon>
        <taxon>Helotiales</taxon>
        <taxon>Sclerotiniaceae</taxon>
        <taxon>Sclerotinia</taxon>
    </lineage>
</organism>
<dbReference type="Proteomes" id="UP000001312">
    <property type="component" value="Unassembled WGS sequence"/>
</dbReference>
<keyword evidence="2" id="KW-1185">Reference proteome</keyword>